<evidence type="ECO:0000256" key="2">
    <source>
        <dbReference type="ARBA" id="ARBA00022618"/>
    </source>
</evidence>
<evidence type="ECO:0000313" key="8">
    <source>
        <dbReference type="Proteomes" id="UP000494206"/>
    </source>
</evidence>
<dbReference type="PANTHER" id="PTHR12663">
    <property type="entry name" value="ANDROGEN INDUCED INHIBITOR OF PROLIFERATION AS3 / PDS5-RELATED"/>
    <property type="match status" value="1"/>
</dbReference>
<protein>
    <submittedName>
        <fullName evidence="7">Uncharacterized protein</fullName>
    </submittedName>
</protein>
<feature type="compositionally biased region" description="Acidic residues" evidence="6">
    <location>
        <begin position="1272"/>
        <end position="1284"/>
    </location>
</feature>
<evidence type="ECO:0000313" key="7">
    <source>
        <dbReference type="EMBL" id="CAB3403371.1"/>
    </source>
</evidence>
<dbReference type="InterPro" id="IPR011989">
    <property type="entry name" value="ARM-like"/>
</dbReference>
<evidence type="ECO:0000256" key="1">
    <source>
        <dbReference type="ARBA" id="ARBA00004123"/>
    </source>
</evidence>
<evidence type="ECO:0000256" key="6">
    <source>
        <dbReference type="SAM" id="MobiDB-lite"/>
    </source>
</evidence>
<dbReference type="Proteomes" id="UP000494206">
    <property type="component" value="Unassembled WGS sequence"/>
</dbReference>
<dbReference type="EMBL" id="CADEPM010000003">
    <property type="protein sequence ID" value="CAB3403371.1"/>
    <property type="molecule type" value="Genomic_DNA"/>
</dbReference>
<keyword evidence="2" id="KW-0132">Cell division</keyword>
<dbReference type="GO" id="GO:0007064">
    <property type="term" value="P:mitotic sister chromatid cohesion"/>
    <property type="evidence" value="ECO:0007669"/>
    <property type="project" value="InterPro"/>
</dbReference>
<keyword evidence="5" id="KW-0131">Cell cycle</keyword>
<feature type="compositionally biased region" description="Basic and acidic residues" evidence="6">
    <location>
        <begin position="1335"/>
        <end position="1345"/>
    </location>
</feature>
<keyword evidence="4" id="KW-0539">Nucleus</keyword>
<dbReference type="InterPro" id="IPR039776">
    <property type="entry name" value="Pds5"/>
</dbReference>
<dbReference type="GO" id="GO:0051301">
    <property type="term" value="P:cell division"/>
    <property type="evidence" value="ECO:0007669"/>
    <property type="project" value="UniProtKB-KW"/>
</dbReference>
<comment type="subcellular location">
    <subcellularLocation>
        <location evidence="1">Nucleus</location>
    </subcellularLocation>
</comment>
<keyword evidence="8" id="KW-1185">Reference proteome</keyword>
<gene>
    <name evidence="7" type="ORF">CBOVIS_LOCUS5858</name>
</gene>
<feature type="compositionally biased region" description="Polar residues" evidence="6">
    <location>
        <begin position="1234"/>
        <end position="1248"/>
    </location>
</feature>
<feature type="compositionally biased region" description="Basic residues" evidence="6">
    <location>
        <begin position="1448"/>
        <end position="1458"/>
    </location>
</feature>
<comment type="caution">
    <text evidence="7">The sequence shown here is derived from an EMBL/GenBank/DDBJ whole genome shotgun (WGS) entry which is preliminary data.</text>
</comment>
<feature type="compositionally biased region" description="Basic residues" evidence="6">
    <location>
        <begin position="1348"/>
        <end position="1360"/>
    </location>
</feature>
<evidence type="ECO:0000256" key="3">
    <source>
        <dbReference type="ARBA" id="ARBA00022776"/>
    </source>
</evidence>
<dbReference type="OrthoDB" id="200660at2759"/>
<dbReference type="SUPFAM" id="SSF48371">
    <property type="entry name" value="ARM repeat"/>
    <property type="match status" value="1"/>
</dbReference>
<feature type="region of interest" description="Disordered" evidence="6">
    <location>
        <begin position="1220"/>
        <end position="1458"/>
    </location>
</feature>
<dbReference type="Pfam" id="PF20168">
    <property type="entry name" value="PDS5"/>
    <property type="match status" value="1"/>
</dbReference>
<organism evidence="7 8">
    <name type="scientific">Caenorhabditis bovis</name>
    <dbReference type="NCBI Taxonomy" id="2654633"/>
    <lineage>
        <taxon>Eukaryota</taxon>
        <taxon>Metazoa</taxon>
        <taxon>Ecdysozoa</taxon>
        <taxon>Nematoda</taxon>
        <taxon>Chromadorea</taxon>
        <taxon>Rhabditida</taxon>
        <taxon>Rhabditina</taxon>
        <taxon>Rhabditomorpha</taxon>
        <taxon>Rhabditoidea</taxon>
        <taxon>Rhabditidae</taxon>
        <taxon>Peloderinae</taxon>
        <taxon>Caenorhabditis</taxon>
    </lineage>
</organism>
<keyword evidence="3" id="KW-0498">Mitosis</keyword>
<evidence type="ECO:0000256" key="4">
    <source>
        <dbReference type="ARBA" id="ARBA00023242"/>
    </source>
</evidence>
<dbReference type="GO" id="GO:0005634">
    <property type="term" value="C:nucleus"/>
    <property type="evidence" value="ECO:0007669"/>
    <property type="project" value="UniProtKB-SubCell"/>
</dbReference>
<reference evidence="7 8" key="1">
    <citation type="submission" date="2020-04" db="EMBL/GenBank/DDBJ databases">
        <authorList>
            <person name="Laetsch R D."/>
            <person name="Stevens L."/>
            <person name="Kumar S."/>
            <person name="Blaxter L. M."/>
        </authorList>
    </citation>
    <scope>NUCLEOTIDE SEQUENCE [LARGE SCALE GENOMIC DNA]</scope>
</reference>
<sequence>MSDDIYYPSGCQPIRLESNNTELTKRLKALGDSLGGISDIDSEEAKKFRKLFLHLANRELLENSNADVQLYLAKCLAMILKFYAPEIPTTEALNMAAVYRFLFRVIKRCAELRNDSPMFRRYAQLIEIMADIMAPMGLMKEEDEQEAVEIFTEALKSILAIPSGTSWRNVKKGAEMDGPHSNLDELSESNGNICDKVLHLLEILSSNLIDELGIAPNPILDVIFHYLTEPHRTQSPESYLIVSEMIKNRKSALDESIRNAIQRFSRNCEFPDDFEMTGASNRLKFYDAIRVLNHLASDLVAPSFPEIAIWLNSEDATDRVATVHLIGCLACEKLTQIGTTSNDEVWNAFLAKCRDIDEAVRVEFVKSAAQILKTTNIHLRGDLTNQLIRAATDRSEVVRTEVITSVIGVAKVRIEAIGDKLLKAICTRLHDTMKSVRICAIKQIMSLYFHVMTKSPIVCAKIDEASSVDATSAPPYTESDKECVAFIPNAVLNFYRSMEATDEEARYIIERYFQLYFVPYQVEARKRMELMMSLYRSLNDVAAVSFETIVCRSATIRRLLIQLFNDLSTPDAGHERICASIKKMAHALYDPVATERMLKTFTNLMSEDESFFTMLKILIADSYTTAEIEKGSSEIIRYAFGKYSAMNRQKEMLHFRRFLDRCSPLCFDSECAKTFVDLVEKTVIGIEQKKKASLENCEKDMKLFKIWADNFAHLFATEPILKTLGKSFLSSDDVRPVETSLRAMCVILTRNSLRNALRDKQPWIVDIIESFKEILEKADARFRKCCKLASRLLNLIGDRDETSRYYETIKERLVASIELDEPKCANSLQILANVYAFQPDAHHAACMSVFDRVVGADMMLSARVSDDVDDRRAPQFDPCVSLKKQPMTEMVERKITAIKYCTFTLLYACDLISKNKIEKNEMKPRLCTFIESAVHLIRTKGDVDGSGRQSELECARLRLVAGSSLLKLCNFPVFRHLLDAPSFNELAQLIRDPAFCVRFRFAVALQKAMKRRVPIEFSAIFGLVNFGITPDDREIQKSQEFDGFKKYCSDMARQIFAARSDAEADRLKISAVDRAIFCAETVAAYSVWLLANQPWLKSNDDVQTLAEIKESVWLILEALIHARIDMQKVYKSLEKVKLCGDSSKKHEMKEKKRIYAHNKKIWAIADIGMHLLIYRAKLQVIDEKIELHFNNMFFYGCTKSDMVDPSENYAPDEVLDMASKAAAASSKGGRKPNMGTSRLNSSKNTSKSRIGAAKNRQTKSKTKKSESFSILSDDDENAADDDDGPSTTQRSTKIRDSMDLPETEEDEPIEKFVMKRARRKNDDVVEQNTSKRKKPPTEAKLEKSKTSPVRRKSTRNLKTRAKYEEIDSDEDEEEDEAEAEAETHPTASEKSLDTIMISPIAGNNRKRKSATLTSSTPLRSAPKKTSVRNSKKSEYDLPEDEDEPKSPPPKRRGRKPKK</sequence>
<dbReference type="GO" id="GO:0006281">
    <property type="term" value="P:DNA repair"/>
    <property type="evidence" value="ECO:0007669"/>
    <property type="project" value="TreeGrafter"/>
</dbReference>
<dbReference type="GO" id="GO:0000785">
    <property type="term" value="C:chromatin"/>
    <property type="evidence" value="ECO:0007669"/>
    <property type="project" value="TreeGrafter"/>
</dbReference>
<proteinExistence type="predicted"/>
<feature type="compositionally biased region" description="Basic residues" evidence="6">
    <location>
        <begin position="1421"/>
        <end position="1430"/>
    </location>
</feature>
<name>A0A8S1EZ47_9PELO</name>
<feature type="compositionally biased region" description="Acidic residues" evidence="6">
    <location>
        <begin position="1366"/>
        <end position="1380"/>
    </location>
</feature>
<dbReference type="PANTHER" id="PTHR12663:SF0">
    <property type="entry name" value="PRECOCIOUS DISSOCIATION OF SISTERS 5, ISOFORM A"/>
    <property type="match status" value="1"/>
</dbReference>
<evidence type="ECO:0000256" key="5">
    <source>
        <dbReference type="ARBA" id="ARBA00023306"/>
    </source>
</evidence>
<feature type="compositionally biased region" description="Acidic residues" evidence="6">
    <location>
        <begin position="1299"/>
        <end position="1308"/>
    </location>
</feature>
<dbReference type="InterPro" id="IPR016024">
    <property type="entry name" value="ARM-type_fold"/>
</dbReference>
<dbReference type="Gene3D" id="1.25.10.10">
    <property type="entry name" value="Leucine-rich Repeat Variant"/>
    <property type="match status" value="1"/>
</dbReference>
<accession>A0A8S1EZ47</accession>